<evidence type="ECO:0000313" key="2">
    <source>
        <dbReference type="EMBL" id="KMW68347.1"/>
    </source>
</evidence>
<gene>
    <name evidence="2" type="ORF">BDDG_12752</name>
</gene>
<feature type="compositionally biased region" description="Polar residues" evidence="1">
    <location>
        <begin position="1"/>
        <end position="18"/>
    </location>
</feature>
<feature type="region of interest" description="Disordered" evidence="1">
    <location>
        <begin position="1"/>
        <end position="52"/>
    </location>
</feature>
<proteinExistence type="predicted"/>
<feature type="compositionally biased region" description="Basic and acidic residues" evidence="1">
    <location>
        <begin position="28"/>
        <end position="45"/>
    </location>
</feature>
<reference evidence="2" key="1">
    <citation type="submission" date="2010-03" db="EMBL/GenBank/DDBJ databases">
        <title>Annotation of Blastomyces dermatitidis strain ATCC 18188.</title>
        <authorList>
            <consortium name="The Broad Institute Genome Sequencing Platform"/>
            <consortium name="Broad Institute Genome Sequencing Center for Infectious Disease."/>
            <person name="Cuomo C."/>
            <person name="Klein B."/>
            <person name="Sullivan T."/>
            <person name="Heitman J."/>
            <person name="Young S."/>
            <person name="Zeng Q."/>
            <person name="Gargeya S."/>
            <person name="Alvarado L."/>
            <person name="Berlin A.M."/>
            <person name="Chapman S.B."/>
            <person name="Chen Z."/>
            <person name="Freedman E."/>
            <person name="Gellesch M."/>
            <person name="Goldberg J."/>
            <person name="Griggs A."/>
            <person name="Gujja S."/>
            <person name="Heilman E."/>
            <person name="Heiman D."/>
            <person name="Howarth C."/>
            <person name="Mehta T."/>
            <person name="Neiman D."/>
            <person name="Pearson M."/>
            <person name="Roberts A."/>
            <person name="Saif S."/>
            <person name="Shea T."/>
            <person name="Shenoy N."/>
            <person name="Sisk P."/>
            <person name="Stolte C."/>
            <person name="Sykes S."/>
            <person name="White J."/>
            <person name="Yandava C."/>
            <person name="Haas B."/>
            <person name="Nusbaum C."/>
            <person name="Birren B."/>
        </authorList>
    </citation>
    <scope>NUCLEOTIDE SEQUENCE</scope>
    <source>
        <strain evidence="2">ATCC 18188</strain>
    </source>
</reference>
<sequence>MKKLQNSADSTQQHSEQGSDMLIATAVRKAENRLNTDESTGRRNDTSLQGTATITTAAKEAEEEEGMTMRAVLSQLIDTAVFTFNLAFLTVTEAATAL</sequence>
<organism evidence="2">
    <name type="scientific">Ajellomyces dermatitidis (strain ATCC 18188 / CBS 674.68)</name>
    <name type="common">Blastomyces dermatitidis</name>
    <dbReference type="NCBI Taxonomy" id="653446"/>
    <lineage>
        <taxon>Eukaryota</taxon>
        <taxon>Fungi</taxon>
        <taxon>Dikarya</taxon>
        <taxon>Ascomycota</taxon>
        <taxon>Pezizomycotina</taxon>
        <taxon>Eurotiomycetes</taxon>
        <taxon>Eurotiomycetidae</taxon>
        <taxon>Onygenales</taxon>
        <taxon>Ajellomycetaceae</taxon>
        <taxon>Blastomyces</taxon>
    </lineage>
</organism>
<dbReference type="Proteomes" id="UP000007802">
    <property type="component" value="Unassembled WGS sequence"/>
</dbReference>
<dbReference type="EMBL" id="GG749467">
    <property type="protein sequence ID" value="KMW68347.1"/>
    <property type="molecule type" value="Genomic_DNA"/>
</dbReference>
<protein>
    <submittedName>
        <fullName evidence="2">Uncharacterized protein</fullName>
    </submittedName>
</protein>
<accession>A0A0J9EQL0</accession>
<evidence type="ECO:0000256" key="1">
    <source>
        <dbReference type="SAM" id="MobiDB-lite"/>
    </source>
</evidence>
<name>A0A0J9EQL0_AJEDA</name>
<dbReference type="AlphaFoldDB" id="A0A0J9EQL0"/>